<comment type="caution">
    <text evidence="1">The sequence shown here is derived from an EMBL/GenBank/DDBJ whole genome shotgun (WGS) entry which is preliminary data.</text>
</comment>
<protein>
    <recommendedName>
        <fullName evidence="3">Secreted protein</fullName>
    </recommendedName>
</protein>
<accession>A0A918NLB7</accession>
<gene>
    <name evidence="1" type="ORF">GCM10010358_35940</name>
</gene>
<name>A0A918NLB7_9ACTN</name>
<proteinExistence type="predicted"/>
<reference evidence="1" key="2">
    <citation type="submission" date="2020-09" db="EMBL/GenBank/DDBJ databases">
        <authorList>
            <person name="Sun Q."/>
            <person name="Ohkuma M."/>
        </authorList>
    </citation>
    <scope>NUCLEOTIDE SEQUENCE</scope>
    <source>
        <strain evidence="1">JCM 4790</strain>
    </source>
</reference>
<dbReference type="AlphaFoldDB" id="A0A918NLB7"/>
<dbReference type="RefSeq" id="WP_229919386.1">
    <property type="nucleotide sequence ID" value="NZ_BMVU01000015.1"/>
</dbReference>
<reference evidence="1" key="1">
    <citation type="journal article" date="2014" name="Int. J. Syst. Evol. Microbiol.">
        <title>Complete genome sequence of Corynebacterium casei LMG S-19264T (=DSM 44701T), isolated from a smear-ripened cheese.</title>
        <authorList>
            <consortium name="US DOE Joint Genome Institute (JGI-PGF)"/>
            <person name="Walter F."/>
            <person name="Albersmeier A."/>
            <person name="Kalinowski J."/>
            <person name="Ruckert C."/>
        </authorList>
    </citation>
    <scope>NUCLEOTIDE SEQUENCE</scope>
    <source>
        <strain evidence="1">JCM 4790</strain>
    </source>
</reference>
<keyword evidence="2" id="KW-1185">Reference proteome</keyword>
<organism evidence="1 2">
    <name type="scientific">Streptomyces minutiscleroticus</name>
    <dbReference type="NCBI Taxonomy" id="68238"/>
    <lineage>
        <taxon>Bacteria</taxon>
        <taxon>Bacillati</taxon>
        <taxon>Actinomycetota</taxon>
        <taxon>Actinomycetes</taxon>
        <taxon>Kitasatosporales</taxon>
        <taxon>Streptomycetaceae</taxon>
        <taxon>Streptomyces</taxon>
    </lineage>
</organism>
<evidence type="ECO:0000313" key="1">
    <source>
        <dbReference type="EMBL" id="GGX78362.1"/>
    </source>
</evidence>
<sequence>MSAESLVEAVRAGRTGEAVRLLADVPDAGRRACLPALKELRKEVRADPWGARARKVCPALHAVGAACHTGAAAAATWIAASDMRWNQAGPGTLLHVLGGRDPRWLGDLVHRLAARPASAAVPYELMAGLVRLAGCPVPTTDAYVQGWVEHVSGVWQTGGTVADRLRRDPHVAELVAALCASTEALGQVVWMFGDGPDPWPPALARLTREGVLDRKVMVDACVARLLRGGAPSEQRAFLRLLECLDLTPEERRERCADWTALAADALSTVAAHAQSVLGALALDGELTPRQLAETSTAVLFRSEKKLVRAQLVLLGKVLRRDASAAAELLPAAAEAFGHEDTEVQERALKLVGRHLDALPARAREEVTALTDRLSPGLRAGAAELLGTEVPAAGQDAYEEILPPAPEPVRLAPPPRTAAEVAEEVSALLASGGDVATFERALDGLARHAHRDREALAEALEPVVARRWWAHDDMPRENVEQYFRDRSNGVEVVVASLLGSVRTGALIAATHRGHSGDRCVHSALTRPYDARMRELAYRVRTDPPPFLLATPTWGSGLLEPEELAGRLEEYRALGARAGEADFAQALLRVRRDDPGAAARAAERAAALGTPEGERLARWLTATAPLLPTSGRRTLGNRISVEFGELLDLQQELPEEFRQLGRPLYPFSGSTYCWHWDQDEQRHWAAVLPGHRELLAGRVLRDVSGAVVDASAGAASILPLLAEAEGPAGEATHLCLAYGLGSRHSGNRLSAVDALLVLAARGQLDAERLGTDLGELMDLDTVKPSRLADALRTAASTGACATVWAILRAALPAPLAGLAAPADAAVPASTAASADTATSADAVDTAEAATPAAGTTAARSAAAAGSATAAVSTASAAPPRGLGDLLAVAAECAERTGARGHLPHLDRAADRRGSSRLVAQARRLRTALTLPPAA</sequence>
<dbReference type="EMBL" id="BMVU01000015">
    <property type="protein sequence ID" value="GGX78362.1"/>
    <property type="molecule type" value="Genomic_DNA"/>
</dbReference>
<evidence type="ECO:0008006" key="3">
    <source>
        <dbReference type="Google" id="ProtNLM"/>
    </source>
</evidence>
<dbReference type="Proteomes" id="UP000619244">
    <property type="component" value="Unassembled WGS sequence"/>
</dbReference>
<evidence type="ECO:0000313" key="2">
    <source>
        <dbReference type="Proteomes" id="UP000619244"/>
    </source>
</evidence>